<evidence type="ECO:0000256" key="1">
    <source>
        <dbReference type="SAM" id="MobiDB-lite"/>
    </source>
</evidence>
<dbReference type="EMBL" id="JACIUV010000001">
    <property type="protein sequence ID" value="MBB1116076.1"/>
    <property type="molecule type" value="Genomic_DNA"/>
</dbReference>
<feature type="domain" description="X-Tfes XVIPCD" evidence="2">
    <location>
        <begin position="282"/>
        <end position="382"/>
    </location>
</feature>
<dbReference type="InterPro" id="IPR046519">
    <property type="entry name" value="X-Tfes_XVIPCD"/>
</dbReference>
<sequence length="412" mass="45216">MLALGVVRNDNAPGATANSFADRQARADGAHYDESQWQAFGVELMQRDLALRKKRFEEDGPELALNLPVEDIQKAHDDAFMARGIHPSAWTPYKLLEAARAYGGREEAEAVWTMLLDNNRLGLDRMEETSRLVLGKYKDLIDDPVGYLQHMAEARMPQGVQPVSNLDPDRIAYRGAIYVHDEDKGQWRREVSVTLNAPVVPVPLAVLPAGSVKVTDPQILQYLDDAREVRQLRETLRGQFHPDDVNKDRAIMVSPFLISDASAPQLPAQPTLAAVDPRLPEQARHDLYQQCRAGVHAVDVGLGKGWDAQSECLTASATTLAAGAGLQRVDHVLIGRTGVCGQHGPNVFVVQGEPGDPAHLRAQMPLAQALAAPVEQSFQQLAVNDQRQAQEQGVQRGREHSLPHMHSGPVMG</sequence>
<dbReference type="Pfam" id="PF20410">
    <property type="entry name" value="X-Tfes_XVIPCD"/>
    <property type="match status" value="1"/>
</dbReference>
<proteinExistence type="predicted"/>
<feature type="compositionally biased region" description="Polar residues" evidence="1">
    <location>
        <begin position="383"/>
        <end position="393"/>
    </location>
</feature>
<feature type="region of interest" description="Disordered" evidence="1">
    <location>
        <begin position="383"/>
        <end position="412"/>
    </location>
</feature>
<evidence type="ECO:0000259" key="2">
    <source>
        <dbReference type="Pfam" id="PF20410"/>
    </source>
</evidence>
<comment type="caution">
    <text evidence="3">The sequence shown here is derived from an EMBL/GenBank/DDBJ whole genome shotgun (WGS) entry which is preliminary data.</text>
</comment>
<organism evidence="3 4">
    <name type="scientific">Stenotrophomonas koreensis</name>
    <dbReference type="NCBI Taxonomy" id="266128"/>
    <lineage>
        <taxon>Bacteria</taxon>
        <taxon>Pseudomonadati</taxon>
        <taxon>Pseudomonadota</taxon>
        <taxon>Gammaproteobacteria</taxon>
        <taxon>Lysobacterales</taxon>
        <taxon>Lysobacteraceae</taxon>
        <taxon>Stenotrophomonas</taxon>
    </lineage>
</organism>
<dbReference type="RefSeq" id="WP_182621420.1">
    <property type="nucleotide sequence ID" value="NZ_JACIUV010000001.1"/>
</dbReference>
<name>A0A7W3UYC0_9GAMM</name>
<evidence type="ECO:0000313" key="3">
    <source>
        <dbReference type="EMBL" id="MBB1116076.1"/>
    </source>
</evidence>
<reference evidence="3 4" key="1">
    <citation type="submission" date="2020-08" db="EMBL/GenBank/DDBJ databases">
        <title>Stenotrophomonas sp. W1S232.</title>
        <authorList>
            <person name="Deng Y."/>
        </authorList>
    </citation>
    <scope>NUCLEOTIDE SEQUENCE [LARGE SCALE GENOMIC DNA]</scope>
    <source>
        <strain evidence="3 4">W1S232</strain>
    </source>
</reference>
<dbReference type="Proteomes" id="UP000550609">
    <property type="component" value="Unassembled WGS sequence"/>
</dbReference>
<dbReference type="AlphaFoldDB" id="A0A7W3UYC0"/>
<evidence type="ECO:0000313" key="4">
    <source>
        <dbReference type="Proteomes" id="UP000550609"/>
    </source>
</evidence>
<accession>A0A7W3UYC0</accession>
<protein>
    <recommendedName>
        <fullName evidence="2">X-Tfes XVIPCD domain-containing protein</fullName>
    </recommendedName>
</protein>
<gene>
    <name evidence="3" type="ORF">H4O09_03210</name>
</gene>